<comment type="caution">
    <text evidence="3">The sequence shown here is derived from an EMBL/GenBank/DDBJ whole genome shotgun (WGS) entry which is preliminary data.</text>
</comment>
<feature type="compositionally biased region" description="Basic residues" evidence="1">
    <location>
        <begin position="143"/>
        <end position="158"/>
    </location>
</feature>
<feature type="domain" description="Retrotransposon gag" evidence="2">
    <location>
        <begin position="209"/>
        <end position="298"/>
    </location>
</feature>
<feature type="region of interest" description="Disordered" evidence="1">
    <location>
        <begin position="134"/>
        <end position="161"/>
    </location>
</feature>
<feature type="compositionally biased region" description="Basic and acidic residues" evidence="1">
    <location>
        <begin position="73"/>
        <end position="93"/>
    </location>
</feature>
<dbReference type="EMBL" id="BJWL01000027">
    <property type="protein sequence ID" value="GFZ18385.1"/>
    <property type="molecule type" value="Genomic_DNA"/>
</dbReference>
<reference evidence="3 4" key="1">
    <citation type="submission" date="2019-07" db="EMBL/GenBank/DDBJ databases">
        <title>De Novo Assembly of kiwifruit Actinidia rufa.</title>
        <authorList>
            <person name="Sugita-Konishi S."/>
            <person name="Sato K."/>
            <person name="Mori E."/>
            <person name="Abe Y."/>
            <person name="Kisaki G."/>
            <person name="Hamano K."/>
            <person name="Suezawa K."/>
            <person name="Otani M."/>
            <person name="Fukuda T."/>
            <person name="Manabe T."/>
            <person name="Gomi K."/>
            <person name="Tabuchi M."/>
            <person name="Akimitsu K."/>
            <person name="Kataoka I."/>
        </authorList>
    </citation>
    <scope>NUCLEOTIDE SEQUENCE [LARGE SCALE GENOMIC DNA]</scope>
    <source>
        <strain evidence="4">cv. Fuchu</strain>
    </source>
</reference>
<proteinExistence type="predicted"/>
<evidence type="ECO:0000256" key="1">
    <source>
        <dbReference type="SAM" id="MobiDB-lite"/>
    </source>
</evidence>
<feature type="region of interest" description="Disordered" evidence="1">
    <location>
        <begin position="59"/>
        <end position="119"/>
    </location>
</feature>
<protein>
    <recommendedName>
        <fullName evidence="2">Retrotransposon gag domain-containing protein</fullName>
    </recommendedName>
</protein>
<keyword evidence="4" id="KW-1185">Reference proteome</keyword>
<feature type="compositionally biased region" description="Low complexity" evidence="1">
    <location>
        <begin position="102"/>
        <end position="113"/>
    </location>
</feature>
<sequence>MHLHIRLLPRSSASPLDNRAHTMASNNQAPDLEGLNHKLHGIAEQIGIMNENNTHMIQHLTTNNPLPPVKAPVPKEVDQSRRSHRSGGHESQSRHSTHQAQSSRNRGRCSSSLRSRRERSPVWLESRLSRWTHDTEGEETMRRGRSPRRNKRAPKRRDKFTTQKIRDLDASIDAINTSTNASITVDALIWQTKPPFIERGYSNEIMCKAFSATLKGSTRSWFRKLPPRTIDSFGDLSRLFVSNFISCRVRKKNASHLFTVHQKDGKSLKDYVKQFNQAVLEVEGASDKIVVMAMMEGLCPSPLFKTPFSKTDLIKRGYLRKYVANRPRHDLPDRRYGDNRTMAGDIQVIHGGIESGECLSLSRKRHAKSASGRVEEEVYNLSSLATKAHQPSPSPMMT</sequence>
<evidence type="ECO:0000259" key="2">
    <source>
        <dbReference type="Pfam" id="PF03732"/>
    </source>
</evidence>
<evidence type="ECO:0000313" key="4">
    <source>
        <dbReference type="Proteomes" id="UP000585474"/>
    </source>
</evidence>
<dbReference type="PANTHER" id="PTHR33223:SF10">
    <property type="entry name" value="AMINOTRANSFERASE-LIKE PLANT MOBILE DOMAIN-CONTAINING PROTEIN"/>
    <property type="match status" value="1"/>
</dbReference>
<name>A0A7J0H600_9ERIC</name>
<dbReference type="Pfam" id="PF03732">
    <property type="entry name" value="Retrotrans_gag"/>
    <property type="match status" value="1"/>
</dbReference>
<dbReference type="InterPro" id="IPR005162">
    <property type="entry name" value="Retrotrans_gag_dom"/>
</dbReference>
<organism evidence="3 4">
    <name type="scientific">Actinidia rufa</name>
    <dbReference type="NCBI Taxonomy" id="165716"/>
    <lineage>
        <taxon>Eukaryota</taxon>
        <taxon>Viridiplantae</taxon>
        <taxon>Streptophyta</taxon>
        <taxon>Embryophyta</taxon>
        <taxon>Tracheophyta</taxon>
        <taxon>Spermatophyta</taxon>
        <taxon>Magnoliopsida</taxon>
        <taxon>eudicotyledons</taxon>
        <taxon>Gunneridae</taxon>
        <taxon>Pentapetalae</taxon>
        <taxon>asterids</taxon>
        <taxon>Ericales</taxon>
        <taxon>Actinidiaceae</taxon>
        <taxon>Actinidia</taxon>
    </lineage>
</organism>
<accession>A0A7J0H600</accession>
<dbReference type="OrthoDB" id="1752139at2759"/>
<dbReference type="AlphaFoldDB" id="A0A7J0H600"/>
<feature type="region of interest" description="Disordered" evidence="1">
    <location>
        <begin position="1"/>
        <end position="32"/>
    </location>
</feature>
<gene>
    <name evidence="3" type="ORF">Acr_27g0001240</name>
</gene>
<dbReference type="PANTHER" id="PTHR33223">
    <property type="entry name" value="CCHC-TYPE DOMAIN-CONTAINING PROTEIN"/>
    <property type="match status" value="1"/>
</dbReference>
<dbReference type="Proteomes" id="UP000585474">
    <property type="component" value="Unassembled WGS sequence"/>
</dbReference>
<evidence type="ECO:0000313" key="3">
    <source>
        <dbReference type="EMBL" id="GFZ18385.1"/>
    </source>
</evidence>